<dbReference type="Gene3D" id="3.10.290.10">
    <property type="entry name" value="RNA-binding S4 domain"/>
    <property type="match status" value="1"/>
</dbReference>
<dbReference type="PANTHER" id="PTHR11766">
    <property type="entry name" value="TYROSYL-TRNA SYNTHETASE"/>
    <property type="match status" value="1"/>
</dbReference>
<dbReference type="GO" id="GO:0005739">
    <property type="term" value="C:mitochondrion"/>
    <property type="evidence" value="ECO:0007669"/>
    <property type="project" value="TreeGrafter"/>
</dbReference>
<dbReference type="Gene3D" id="3.40.50.620">
    <property type="entry name" value="HUPs"/>
    <property type="match status" value="1"/>
</dbReference>
<dbReference type="EC" id="6.1.1.1" evidence="1 11"/>
<dbReference type="GO" id="GO:0003723">
    <property type="term" value="F:RNA binding"/>
    <property type="evidence" value="ECO:0007669"/>
    <property type="project" value="UniProtKB-KW"/>
</dbReference>
<gene>
    <name evidence="15" type="ORF">PCASD_21813</name>
</gene>
<evidence type="ECO:0000256" key="9">
    <source>
        <dbReference type="ARBA" id="ARBA00048248"/>
    </source>
</evidence>
<keyword evidence="7 11" id="KW-0030">Aminoacyl-tRNA synthetase</keyword>
<dbReference type="Gene3D" id="1.10.240.10">
    <property type="entry name" value="Tyrosyl-Transfer RNA Synthetase"/>
    <property type="match status" value="1"/>
</dbReference>
<keyword evidence="2 11" id="KW-0436">Ligase</keyword>
<dbReference type="PROSITE" id="PS00178">
    <property type="entry name" value="AA_TRNA_LIGASE_I"/>
    <property type="match status" value="1"/>
</dbReference>
<evidence type="ECO:0000256" key="5">
    <source>
        <dbReference type="ARBA" id="ARBA00022884"/>
    </source>
</evidence>
<accession>A0A2N5S087</accession>
<proteinExistence type="inferred from homology"/>
<dbReference type="GO" id="GO:0005829">
    <property type="term" value="C:cytosol"/>
    <property type="evidence" value="ECO:0007669"/>
    <property type="project" value="TreeGrafter"/>
</dbReference>
<dbReference type="GO" id="GO:0004831">
    <property type="term" value="F:tyrosine-tRNA ligase activity"/>
    <property type="evidence" value="ECO:0007669"/>
    <property type="project" value="UniProtKB-EC"/>
</dbReference>
<comment type="caution">
    <text evidence="15">The sequence shown here is derived from an EMBL/GenBank/DDBJ whole genome shotgun (WGS) entry which is preliminary data.</text>
</comment>
<evidence type="ECO:0000256" key="12">
    <source>
        <dbReference type="SAM" id="MobiDB-lite"/>
    </source>
</evidence>
<dbReference type="PRINTS" id="PR01040">
    <property type="entry name" value="TRNASYNTHTYR"/>
</dbReference>
<organism evidence="15 16">
    <name type="scientific">Puccinia coronata f. sp. avenae</name>
    <dbReference type="NCBI Taxonomy" id="200324"/>
    <lineage>
        <taxon>Eukaryota</taxon>
        <taxon>Fungi</taxon>
        <taxon>Dikarya</taxon>
        <taxon>Basidiomycota</taxon>
        <taxon>Pucciniomycotina</taxon>
        <taxon>Pucciniomycetes</taxon>
        <taxon>Pucciniales</taxon>
        <taxon>Pucciniaceae</taxon>
        <taxon>Puccinia</taxon>
    </lineage>
</organism>
<evidence type="ECO:0000256" key="11">
    <source>
        <dbReference type="RuleBase" id="RU361234"/>
    </source>
</evidence>
<evidence type="ECO:0000259" key="14">
    <source>
        <dbReference type="Pfam" id="PF22421"/>
    </source>
</evidence>
<dbReference type="PANTHER" id="PTHR11766:SF0">
    <property type="entry name" value="TYROSINE--TRNA LIGASE, MITOCHONDRIAL"/>
    <property type="match status" value="1"/>
</dbReference>
<feature type="transmembrane region" description="Helical" evidence="13">
    <location>
        <begin position="702"/>
        <end position="722"/>
    </location>
</feature>
<keyword evidence="13" id="KW-1133">Transmembrane helix</keyword>
<dbReference type="Pfam" id="PF22421">
    <property type="entry name" value="SYY_C-terminal"/>
    <property type="match status" value="1"/>
</dbReference>
<dbReference type="InterPro" id="IPR001412">
    <property type="entry name" value="aa-tRNA-synth_I_CS"/>
</dbReference>
<dbReference type="InterPro" id="IPR054608">
    <property type="entry name" value="SYY-like_C"/>
</dbReference>
<reference evidence="15 16" key="1">
    <citation type="submission" date="2017-11" db="EMBL/GenBank/DDBJ databases">
        <title>De novo assembly and phasing of dikaryotic genomes from two isolates of Puccinia coronata f. sp. avenae, the causal agent of oat crown rust.</title>
        <authorList>
            <person name="Miller M.E."/>
            <person name="Zhang Y."/>
            <person name="Omidvar V."/>
            <person name="Sperschneider J."/>
            <person name="Schwessinger B."/>
            <person name="Raley C."/>
            <person name="Palmer J.M."/>
            <person name="Garnica D."/>
            <person name="Upadhyaya N."/>
            <person name="Rathjen J."/>
            <person name="Taylor J.M."/>
            <person name="Park R.F."/>
            <person name="Dodds P.N."/>
            <person name="Hirsch C.D."/>
            <person name="Kianian S.F."/>
            <person name="Figueroa M."/>
        </authorList>
    </citation>
    <scope>NUCLEOTIDE SEQUENCE [LARGE SCALE GENOMIC DNA]</scope>
    <source>
        <strain evidence="15">12SD80</strain>
    </source>
</reference>
<evidence type="ECO:0000256" key="3">
    <source>
        <dbReference type="ARBA" id="ARBA00022741"/>
    </source>
</evidence>
<dbReference type="SUPFAM" id="SSF55174">
    <property type="entry name" value="Alpha-L RNA-binding motif"/>
    <property type="match status" value="1"/>
</dbReference>
<comment type="catalytic activity">
    <reaction evidence="9 11">
        <text>tRNA(Tyr) + L-tyrosine + ATP = L-tyrosyl-tRNA(Tyr) + AMP + diphosphate + H(+)</text>
        <dbReference type="Rhea" id="RHEA:10220"/>
        <dbReference type="Rhea" id="RHEA-COMP:9706"/>
        <dbReference type="Rhea" id="RHEA-COMP:9707"/>
        <dbReference type="ChEBI" id="CHEBI:15378"/>
        <dbReference type="ChEBI" id="CHEBI:30616"/>
        <dbReference type="ChEBI" id="CHEBI:33019"/>
        <dbReference type="ChEBI" id="CHEBI:58315"/>
        <dbReference type="ChEBI" id="CHEBI:78442"/>
        <dbReference type="ChEBI" id="CHEBI:78536"/>
        <dbReference type="ChEBI" id="CHEBI:456215"/>
        <dbReference type="EC" id="6.1.1.1"/>
    </reaction>
</comment>
<dbReference type="PROSITE" id="PS50889">
    <property type="entry name" value="S4"/>
    <property type="match status" value="1"/>
</dbReference>
<evidence type="ECO:0000256" key="10">
    <source>
        <dbReference type="PROSITE-ProRule" id="PRU00182"/>
    </source>
</evidence>
<dbReference type="CDD" id="cd00805">
    <property type="entry name" value="TyrRS_core"/>
    <property type="match status" value="1"/>
</dbReference>
<keyword evidence="3 11" id="KW-0547">Nucleotide-binding</keyword>
<evidence type="ECO:0000256" key="2">
    <source>
        <dbReference type="ARBA" id="ARBA00022598"/>
    </source>
</evidence>
<feature type="transmembrane region" description="Helical" evidence="13">
    <location>
        <begin position="588"/>
        <end position="609"/>
    </location>
</feature>
<dbReference type="Proteomes" id="UP000235392">
    <property type="component" value="Unassembled WGS sequence"/>
</dbReference>
<dbReference type="GO" id="GO:0005524">
    <property type="term" value="F:ATP binding"/>
    <property type="evidence" value="ECO:0007669"/>
    <property type="project" value="UniProtKB-KW"/>
</dbReference>
<feature type="domain" description="Tyrosine--tRNA ligase SYY-like C-terminal" evidence="14">
    <location>
        <begin position="453"/>
        <end position="512"/>
    </location>
</feature>
<comment type="similarity">
    <text evidence="11">Belongs to the class-I aminoacyl-tRNA synthetase family.</text>
</comment>
<evidence type="ECO:0000256" key="6">
    <source>
        <dbReference type="ARBA" id="ARBA00022917"/>
    </source>
</evidence>
<dbReference type="AlphaFoldDB" id="A0A2N5S087"/>
<dbReference type="GO" id="GO:0006437">
    <property type="term" value="P:tyrosyl-tRNA aminoacylation"/>
    <property type="evidence" value="ECO:0007669"/>
    <property type="project" value="InterPro"/>
</dbReference>
<dbReference type="InterPro" id="IPR036986">
    <property type="entry name" value="S4_RNA-bd_sf"/>
</dbReference>
<feature type="region of interest" description="Disordered" evidence="12">
    <location>
        <begin position="677"/>
        <end position="698"/>
    </location>
</feature>
<dbReference type="InterPro" id="IPR002307">
    <property type="entry name" value="Tyr-tRNA-ligase"/>
</dbReference>
<feature type="transmembrane region" description="Helical" evidence="13">
    <location>
        <begin position="652"/>
        <end position="669"/>
    </location>
</feature>
<dbReference type="InterPro" id="IPR014729">
    <property type="entry name" value="Rossmann-like_a/b/a_fold"/>
</dbReference>
<evidence type="ECO:0000256" key="1">
    <source>
        <dbReference type="ARBA" id="ARBA00013160"/>
    </source>
</evidence>
<dbReference type="InterPro" id="IPR024088">
    <property type="entry name" value="Tyr-tRNA-ligase_bac-type"/>
</dbReference>
<keyword evidence="6 11" id="KW-0648">Protein biosynthesis</keyword>
<dbReference type="NCBIfam" id="TIGR00234">
    <property type="entry name" value="tyrS"/>
    <property type="match status" value="2"/>
</dbReference>
<evidence type="ECO:0000313" key="16">
    <source>
        <dbReference type="Proteomes" id="UP000235392"/>
    </source>
</evidence>
<keyword evidence="5 10" id="KW-0694">RNA-binding</keyword>
<evidence type="ECO:0000256" key="8">
    <source>
        <dbReference type="ARBA" id="ARBA00033323"/>
    </source>
</evidence>
<keyword evidence="13" id="KW-0812">Transmembrane</keyword>
<dbReference type="InterPro" id="IPR024107">
    <property type="entry name" value="Tyr-tRNA-ligase_bac_1"/>
</dbReference>
<protein>
    <recommendedName>
        <fullName evidence="1 11">Tyrosine--tRNA ligase</fullName>
        <ecNumber evidence="1 11">6.1.1.1</ecNumber>
    </recommendedName>
    <alternativeName>
        <fullName evidence="8 11">Tyrosyl-tRNA synthetase</fullName>
    </alternativeName>
</protein>
<evidence type="ECO:0000256" key="4">
    <source>
        <dbReference type="ARBA" id="ARBA00022840"/>
    </source>
</evidence>
<dbReference type="InterPro" id="IPR002305">
    <property type="entry name" value="aa-tRNA-synth_Ic"/>
</dbReference>
<sequence>MLRKPLLLRLPRCGSGSLPENLLVRHSFERFSSSSHSILQGSSKTDVIQELEKRGLVAQVTSRTIRQHLLEQQRTIYLGIDPTAQSLHVGNLVVLITLLHFTLSGHQTILLLGGATGSVGDPSGRNSERVALSQNVLKTNVQSIENQLRKLLSTSLQHAASISSKKTTTGCQSIAPSLPMIKNNLEWTQDLPLLEFLGSVGRVARVSTMLARDSVKQRLESGSGISFTEFTYQLLQAYDFAKLRSKYRCTVQLGGSDQYGNIMSGIELMTKLQTSSSQNLNTQGNSGSIQELDSESHSNLNVAFGLTVPLLTTKEGEKFGKSAGNAVWLDPNLTSPVEFYQTFISIPDSEVLKYLKMLTFVPLEELEQHVEHSQNQDKPDSKRELQKLLAKEVTLLVHGESGLRRAIQGTEFLFPIEQALQHGHCHWTREELDETFGNSPHWIELKSVEVIGRSIGDLSVASGLYSSKGEARRAIKSGGLRFNHRQITLYDQPVSQNDLIDSGYLLLMRGKSVNFKVVKRRLILNTQAARGNDAIGSYVGNNENKLSCSLLLRPPPPPALASLVLVVCSSRSALLSSILSLFLEFLSILKVFGVALLVIVGLGSAIAIWEQVISKTQLWNKISNKFLNHPKADTNPGETPSLQDQPPDEQRSILPIVLIITGLGLFAILDTSSLLSSNPQTSSHDPRPDPTHIKTSSPTTSVIQFSSAVLTLGVVIGFIVFNKDEYRAWKARRRLSKQYRRRARQTHSLNSPPR</sequence>
<evidence type="ECO:0000256" key="7">
    <source>
        <dbReference type="ARBA" id="ARBA00023146"/>
    </source>
</evidence>
<keyword evidence="13" id="KW-0472">Membrane</keyword>
<dbReference type="FunFam" id="1.10.240.10:FF:000001">
    <property type="entry name" value="Tyrosine--tRNA ligase"/>
    <property type="match status" value="1"/>
</dbReference>
<evidence type="ECO:0000256" key="13">
    <source>
        <dbReference type="SAM" id="Phobius"/>
    </source>
</evidence>
<dbReference type="SUPFAM" id="SSF52374">
    <property type="entry name" value="Nucleotidylyl transferase"/>
    <property type="match status" value="1"/>
</dbReference>
<dbReference type="HAMAP" id="MF_02006">
    <property type="entry name" value="Tyr_tRNA_synth_type1"/>
    <property type="match status" value="1"/>
</dbReference>
<evidence type="ECO:0000313" key="15">
    <source>
        <dbReference type="EMBL" id="PLW06667.1"/>
    </source>
</evidence>
<name>A0A2N5S087_9BASI</name>
<dbReference type="Pfam" id="PF00579">
    <property type="entry name" value="tRNA-synt_1b"/>
    <property type="match status" value="1"/>
</dbReference>
<keyword evidence="4 11" id="KW-0067">ATP-binding</keyword>
<dbReference type="EMBL" id="PGCI01001198">
    <property type="protein sequence ID" value="PLW06667.1"/>
    <property type="molecule type" value="Genomic_DNA"/>
</dbReference>